<keyword evidence="2" id="KW-1185">Reference proteome</keyword>
<protein>
    <submittedName>
        <fullName evidence="1">Uncharacterized protein</fullName>
    </submittedName>
</protein>
<proteinExistence type="predicted"/>
<name>K9FSM6_PEND2</name>
<dbReference type="HOGENOM" id="CLU_3384961_0_0_1"/>
<dbReference type="EMBL" id="AKCT01000175">
    <property type="protein sequence ID" value="EKV12665.1"/>
    <property type="molecule type" value="Genomic_DNA"/>
</dbReference>
<reference evidence="2" key="1">
    <citation type="journal article" date="2012" name="BMC Genomics">
        <title>Genome sequence of the necrotrophic fungus Penicillium digitatum, the main postharvest pathogen of citrus.</title>
        <authorList>
            <person name="Marcet-Houben M."/>
            <person name="Ballester A.-R."/>
            <person name="de la Fuente B."/>
            <person name="Harries E."/>
            <person name="Marcos J.F."/>
            <person name="Gonzalez-Candelas L."/>
            <person name="Gabaldon T."/>
        </authorList>
    </citation>
    <scope>NUCLEOTIDE SEQUENCE [LARGE SCALE GENOMIC DNA]</scope>
    <source>
        <strain evidence="2">PHI26 / CECT 20796</strain>
    </source>
</reference>
<dbReference type="AlphaFoldDB" id="K9FSM6"/>
<dbReference type="InParanoid" id="K9FSM6"/>
<dbReference type="Proteomes" id="UP000009882">
    <property type="component" value="Unassembled WGS sequence"/>
</dbReference>
<evidence type="ECO:0000313" key="2">
    <source>
        <dbReference type="Proteomes" id="UP000009882"/>
    </source>
</evidence>
<sequence>MKPVVWIGKSVSYAPWSPLPGLWSIMIVALPSL</sequence>
<accession>K9FSM6</accession>
<comment type="caution">
    <text evidence="1">The sequence shown here is derived from an EMBL/GenBank/DDBJ whole genome shotgun (WGS) entry which is preliminary data.</text>
</comment>
<evidence type="ECO:0000313" key="1">
    <source>
        <dbReference type="EMBL" id="EKV12665.1"/>
    </source>
</evidence>
<gene>
    <name evidence="1" type="ORF">PDIG_42660</name>
</gene>
<organism evidence="1 2">
    <name type="scientific">Penicillium digitatum (strain PHI26 / CECT 20796)</name>
    <name type="common">Green mold</name>
    <dbReference type="NCBI Taxonomy" id="1170229"/>
    <lineage>
        <taxon>Eukaryota</taxon>
        <taxon>Fungi</taxon>
        <taxon>Dikarya</taxon>
        <taxon>Ascomycota</taxon>
        <taxon>Pezizomycotina</taxon>
        <taxon>Eurotiomycetes</taxon>
        <taxon>Eurotiomycetidae</taxon>
        <taxon>Eurotiales</taxon>
        <taxon>Aspergillaceae</taxon>
        <taxon>Penicillium</taxon>
    </lineage>
</organism>